<dbReference type="Proteomes" id="UP000016933">
    <property type="component" value="Unassembled WGS sequence"/>
</dbReference>
<proteinExistence type="predicted"/>
<organism evidence="1 2">
    <name type="scientific">Dothistroma septosporum (strain NZE10 / CBS 128990)</name>
    <name type="common">Red band needle blight fungus</name>
    <name type="synonym">Mycosphaerella pini</name>
    <dbReference type="NCBI Taxonomy" id="675120"/>
    <lineage>
        <taxon>Eukaryota</taxon>
        <taxon>Fungi</taxon>
        <taxon>Dikarya</taxon>
        <taxon>Ascomycota</taxon>
        <taxon>Pezizomycotina</taxon>
        <taxon>Dothideomycetes</taxon>
        <taxon>Dothideomycetidae</taxon>
        <taxon>Mycosphaerellales</taxon>
        <taxon>Mycosphaerellaceae</taxon>
        <taxon>Dothistroma</taxon>
    </lineage>
</organism>
<dbReference type="HOGENOM" id="CLU_1030683_0_0_1"/>
<evidence type="ECO:0000313" key="2">
    <source>
        <dbReference type="Proteomes" id="UP000016933"/>
    </source>
</evidence>
<reference evidence="2" key="1">
    <citation type="journal article" date="2012" name="PLoS Genet.">
        <title>The genomes of the fungal plant pathogens Cladosporium fulvum and Dothistroma septosporum reveal adaptation to different hosts and lifestyles but also signatures of common ancestry.</title>
        <authorList>
            <person name="de Wit P.J.G.M."/>
            <person name="van der Burgt A."/>
            <person name="Oekmen B."/>
            <person name="Stergiopoulos I."/>
            <person name="Abd-Elsalam K.A."/>
            <person name="Aerts A.L."/>
            <person name="Bahkali A.H."/>
            <person name="Beenen H.G."/>
            <person name="Chettri P."/>
            <person name="Cox M.P."/>
            <person name="Datema E."/>
            <person name="de Vries R.P."/>
            <person name="Dhillon B."/>
            <person name="Ganley A.R."/>
            <person name="Griffiths S.A."/>
            <person name="Guo Y."/>
            <person name="Hamelin R.C."/>
            <person name="Henrissat B."/>
            <person name="Kabir M.S."/>
            <person name="Jashni M.K."/>
            <person name="Kema G."/>
            <person name="Klaubauf S."/>
            <person name="Lapidus A."/>
            <person name="Levasseur A."/>
            <person name="Lindquist E."/>
            <person name="Mehrabi R."/>
            <person name="Ohm R.A."/>
            <person name="Owen T.J."/>
            <person name="Salamov A."/>
            <person name="Schwelm A."/>
            <person name="Schijlen E."/>
            <person name="Sun H."/>
            <person name="van den Burg H.A."/>
            <person name="van Ham R.C.H.J."/>
            <person name="Zhang S."/>
            <person name="Goodwin S.B."/>
            <person name="Grigoriev I.V."/>
            <person name="Collemare J."/>
            <person name="Bradshaw R.E."/>
        </authorList>
    </citation>
    <scope>NUCLEOTIDE SEQUENCE [LARGE SCALE GENOMIC DNA]</scope>
    <source>
        <strain evidence="2">NZE10 / CBS 128990</strain>
    </source>
</reference>
<sequence length="270" mass="30159">MSSAKESKLEQFLLSSDQHVRAQECARLLTVLDDALDSTSAKATKPASPVFSRTITSHCNLIAGDCDANAIVILGKPMTDDGVGRFPDTRINIVVNYYCEDGDDQPATSLEMVKGASFDVHVADYYRYLRAIHAASDDSAHVDAGSQFRDFVYMTSYPKILLKILADADSESLPRPYYPDSHLSMSPEQDAKNNVQARLIRTELESRYVSSDTVKRRTKIPFYDSPEDRANLQVSFANHLINARRGLEELDNVMATLQISRLRIRCSISK</sequence>
<dbReference type="EMBL" id="KB446546">
    <property type="protein sequence ID" value="EME38768.1"/>
    <property type="molecule type" value="Genomic_DNA"/>
</dbReference>
<keyword evidence="2" id="KW-1185">Reference proteome</keyword>
<accession>M2WIF4</accession>
<protein>
    <submittedName>
        <fullName evidence="1">Uncharacterized protein</fullName>
    </submittedName>
</protein>
<gene>
    <name evidence="1" type="ORF">DOTSEDRAFT_28976</name>
</gene>
<dbReference type="AlphaFoldDB" id="M2WIF4"/>
<evidence type="ECO:0000313" key="1">
    <source>
        <dbReference type="EMBL" id="EME38768.1"/>
    </source>
</evidence>
<name>M2WIF4_DOTSN</name>
<reference evidence="1 2" key="2">
    <citation type="journal article" date="2012" name="PLoS Pathog.">
        <title>Diverse lifestyles and strategies of plant pathogenesis encoded in the genomes of eighteen Dothideomycetes fungi.</title>
        <authorList>
            <person name="Ohm R.A."/>
            <person name="Feau N."/>
            <person name="Henrissat B."/>
            <person name="Schoch C.L."/>
            <person name="Horwitz B.A."/>
            <person name="Barry K.W."/>
            <person name="Condon B.J."/>
            <person name="Copeland A.C."/>
            <person name="Dhillon B."/>
            <person name="Glaser F."/>
            <person name="Hesse C.N."/>
            <person name="Kosti I."/>
            <person name="LaButti K."/>
            <person name="Lindquist E.A."/>
            <person name="Lucas S."/>
            <person name="Salamov A.A."/>
            <person name="Bradshaw R.E."/>
            <person name="Ciuffetti L."/>
            <person name="Hamelin R.C."/>
            <person name="Kema G.H.J."/>
            <person name="Lawrence C."/>
            <person name="Scott J.A."/>
            <person name="Spatafora J.W."/>
            <person name="Turgeon B.G."/>
            <person name="de Wit P.J.G.M."/>
            <person name="Zhong S."/>
            <person name="Goodwin S.B."/>
            <person name="Grigoriev I.V."/>
        </authorList>
    </citation>
    <scope>NUCLEOTIDE SEQUENCE [LARGE SCALE GENOMIC DNA]</scope>
    <source>
        <strain evidence="2">NZE10 / CBS 128990</strain>
    </source>
</reference>